<dbReference type="PANTHER" id="PTHR45969:SF69">
    <property type="entry name" value="FINGER DOMAIN PROTEIN, PUTATIVE (AFU_ORTHOLOGUE AFUA_3G12190)-RELATED"/>
    <property type="match status" value="1"/>
</dbReference>
<keyword evidence="11" id="KW-1185">Reference proteome</keyword>
<gene>
    <name evidence="8" type="ORF">C1SCF055_LOCUS43258</name>
</gene>
<accession>A0A9P1M3Z3</accession>
<evidence type="ECO:0000313" key="8">
    <source>
        <dbReference type="EMBL" id="CAI4018714.1"/>
    </source>
</evidence>
<dbReference type="SUPFAM" id="SSF57850">
    <property type="entry name" value="RING/U-box"/>
    <property type="match status" value="2"/>
</dbReference>
<evidence type="ECO:0000313" key="11">
    <source>
        <dbReference type="Proteomes" id="UP001152797"/>
    </source>
</evidence>
<evidence type="ECO:0000313" key="10">
    <source>
        <dbReference type="EMBL" id="CAL4806026.1"/>
    </source>
</evidence>
<dbReference type="PROSITE" id="PS51382">
    <property type="entry name" value="SPX"/>
    <property type="match status" value="1"/>
</dbReference>
<dbReference type="Gene3D" id="3.30.40.10">
    <property type="entry name" value="Zinc/RING finger domain, C3HC4 (zinc finger)"/>
    <property type="match status" value="2"/>
</dbReference>
<reference evidence="9" key="2">
    <citation type="submission" date="2024-04" db="EMBL/GenBank/DDBJ databases">
        <authorList>
            <person name="Chen Y."/>
            <person name="Shah S."/>
            <person name="Dougan E. K."/>
            <person name="Thang M."/>
            <person name="Chan C."/>
        </authorList>
    </citation>
    <scope>NUCLEOTIDE SEQUENCE [LARGE SCALE GENOMIC DNA]</scope>
</reference>
<feature type="region of interest" description="Disordered" evidence="5">
    <location>
        <begin position="506"/>
        <end position="569"/>
    </location>
</feature>
<sequence length="644" mass="71200">MKFGKSIGTQQEGHADLHYVEYKLLKKKIKDVVARLQSSELAEALTANKAFEEQLAAEIVKVNQCFSMRQHQLLERTAKLSEELQARQLAGDSGRSCPAGGSATATRADALRQLVDILQEVDQLRKYAVWNAVGVVKILKKRRKQTSFGIEDSAAERAGWLSRQSFFSGSDFAELHVSIESLGHMMVLSEVLPEGEHEGGRLRSQSHQELQQCPICLDTITDMVELSCQHRFCWKCFVLGPIAFQPGEYRITQCPICRRETSQNEEGDEEGNKARTAPLEGAACAQGTPQPSHEGLLTRFLHTYFPDKAADGDKADINTLDVEEEDVGELVKVLLADCNLQRPSGSSGGDAAVSSDFFDTLPQPMRQEKPLRAAQKLQWLQLASSGDPFALDDNMYCSLCSEPLMMEAVVTTPCKHHFHRVCINRVDSPQCPLCNTALPFSWFLPADHPCAEHGFRTVSPQSYQPCFAGGPSKGSCGYPLQRPPPAQLYGANGSMRSYLHRLIPTGSGVESHEDEDNSPNHALQASSHAKMEDPHEEEDESSESDSNSEEEVQEAEPFKRHSRHGSKPPAVYLYSAVGRMKHLGRGRGPSEPQPVRQKVTPENSPPEMARSRSTTASQEANGDDRAPKVQLFTALFGQEVSLFR</sequence>
<feature type="domain" description="RING-type" evidence="6">
    <location>
        <begin position="397"/>
        <end position="435"/>
    </location>
</feature>
<dbReference type="InterPro" id="IPR004331">
    <property type="entry name" value="SPX_dom"/>
</dbReference>
<dbReference type="InterPro" id="IPR001841">
    <property type="entry name" value="Znf_RING"/>
</dbReference>
<feature type="region of interest" description="Disordered" evidence="5">
    <location>
        <begin position="582"/>
        <end position="626"/>
    </location>
</feature>
<evidence type="ECO:0000256" key="3">
    <source>
        <dbReference type="ARBA" id="ARBA00022833"/>
    </source>
</evidence>
<dbReference type="SMART" id="SM00184">
    <property type="entry name" value="RING"/>
    <property type="match status" value="2"/>
</dbReference>
<dbReference type="Proteomes" id="UP001152797">
    <property type="component" value="Unassembled WGS sequence"/>
</dbReference>
<dbReference type="EMBL" id="CAMXCT030006711">
    <property type="protein sequence ID" value="CAL4806026.1"/>
    <property type="molecule type" value="Genomic_DNA"/>
</dbReference>
<dbReference type="GO" id="GO:0016567">
    <property type="term" value="P:protein ubiquitination"/>
    <property type="evidence" value="ECO:0007669"/>
    <property type="project" value="TreeGrafter"/>
</dbReference>
<evidence type="ECO:0000259" key="7">
    <source>
        <dbReference type="PROSITE" id="PS51382"/>
    </source>
</evidence>
<comment type="caution">
    <text evidence="8">The sequence shown here is derived from an EMBL/GenBank/DDBJ whole genome shotgun (WGS) entry which is preliminary data.</text>
</comment>
<reference evidence="8" key="1">
    <citation type="submission" date="2022-10" db="EMBL/GenBank/DDBJ databases">
        <authorList>
            <person name="Chen Y."/>
            <person name="Dougan E. K."/>
            <person name="Chan C."/>
            <person name="Rhodes N."/>
            <person name="Thang M."/>
        </authorList>
    </citation>
    <scope>NUCLEOTIDE SEQUENCE</scope>
</reference>
<dbReference type="PANTHER" id="PTHR45969">
    <property type="entry name" value="RING ZINC FINGER PROTEIN-RELATED"/>
    <property type="match status" value="1"/>
</dbReference>
<keyword evidence="3" id="KW-0862">Zinc</keyword>
<feature type="compositionally biased region" description="Acidic residues" evidence="5">
    <location>
        <begin position="534"/>
        <end position="554"/>
    </location>
</feature>
<feature type="compositionally biased region" description="Polar residues" evidence="5">
    <location>
        <begin position="611"/>
        <end position="620"/>
    </location>
</feature>
<evidence type="ECO:0000256" key="5">
    <source>
        <dbReference type="SAM" id="MobiDB-lite"/>
    </source>
</evidence>
<organism evidence="8">
    <name type="scientific">Cladocopium goreaui</name>
    <dbReference type="NCBI Taxonomy" id="2562237"/>
    <lineage>
        <taxon>Eukaryota</taxon>
        <taxon>Sar</taxon>
        <taxon>Alveolata</taxon>
        <taxon>Dinophyceae</taxon>
        <taxon>Suessiales</taxon>
        <taxon>Symbiodiniaceae</taxon>
        <taxon>Cladocopium</taxon>
    </lineage>
</organism>
<dbReference type="EMBL" id="CAMXCT020006711">
    <property type="protein sequence ID" value="CAL1172089.1"/>
    <property type="molecule type" value="Genomic_DNA"/>
</dbReference>
<dbReference type="EMBL" id="CAMXCT010006711">
    <property type="protein sequence ID" value="CAI4018714.1"/>
    <property type="molecule type" value="Genomic_DNA"/>
</dbReference>
<proteinExistence type="predicted"/>
<dbReference type="GO" id="GO:0008270">
    <property type="term" value="F:zinc ion binding"/>
    <property type="evidence" value="ECO:0007669"/>
    <property type="project" value="UniProtKB-KW"/>
</dbReference>
<evidence type="ECO:0000259" key="6">
    <source>
        <dbReference type="PROSITE" id="PS50089"/>
    </source>
</evidence>
<evidence type="ECO:0000256" key="2">
    <source>
        <dbReference type="ARBA" id="ARBA00022771"/>
    </source>
</evidence>
<evidence type="ECO:0000256" key="4">
    <source>
        <dbReference type="PROSITE-ProRule" id="PRU00175"/>
    </source>
</evidence>
<evidence type="ECO:0000256" key="1">
    <source>
        <dbReference type="ARBA" id="ARBA00022723"/>
    </source>
</evidence>
<feature type="domain" description="SPX" evidence="7">
    <location>
        <begin position="1"/>
        <end position="156"/>
    </location>
</feature>
<dbReference type="PROSITE" id="PS50089">
    <property type="entry name" value="ZF_RING_2"/>
    <property type="match status" value="2"/>
</dbReference>
<dbReference type="CDD" id="cd14447">
    <property type="entry name" value="SPX"/>
    <property type="match status" value="1"/>
</dbReference>
<evidence type="ECO:0000313" key="9">
    <source>
        <dbReference type="EMBL" id="CAL1172089.1"/>
    </source>
</evidence>
<keyword evidence="2 4" id="KW-0863">Zinc-finger</keyword>
<dbReference type="InterPro" id="IPR027370">
    <property type="entry name" value="Znf-RING_euk"/>
</dbReference>
<feature type="domain" description="RING-type" evidence="6">
    <location>
        <begin position="213"/>
        <end position="258"/>
    </location>
</feature>
<protein>
    <submittedName>
        <fullName evidence="10">RING-type domain-containing protein</fullName>
    </submittedName>
</protein>
<keyword evidence="1" id="KW-0479">Metal-binding</keyword>
<dbReference type="GO" id="GO:0061630">
    <property type="term" value="F:ubiquitin protein ligase activity"/>
    <property type="evidence" value="ECO:0007669"/>
    <property type="project" value="TreeGrafter"/>
</dbReference>
<dbReference type="Pfam" id="PF13445">
    <property type="entry name" value="zf-RING_UBOX"/>
    <property type="match status" value="1"/>
</dbReference>
<dbReference type="InterPro" id="IPR013083">
    <property type="entry name" value="Znf_RING/FYVE/PHD"/>
</dbReference>
<dbReference type="OrthoDB" id="9970435at2759"/>
<dbReference type="AlphaFoldDB" id="A0A9P1M3Z3"/>
<name>A0A9P1M3Z3_9DINO</name>